<keyword evidence="2" id="KW-0812">Transmembrane</keyword>
<sequence>MPPTELDQSAAPRQSPGPRTQFLDPDDPRVSPLNLTRIRLLRQFLYVVLLLNVVPFLVILVAEALFLELNLLLLCIATKLVSVWCFAMPAYYGAVIVLACFADYYVEKGKVAERLRTPDARKRASPLLTLWKISLSLWLQAFDMHEKPWGTLVPVNGDLFRVHLACYGDVLSNSTKQPIVPSPVSVGLITEYLMEAFSLIYGPFSAVDFDIGGLYSRVFALRNRDQIHSLVGPNKNEKRSAFRNDLELMDSWQGFLLWLRGLVSPLGITKSFHWFFHPRRFLSKSRIFGSDIFHCPKYLRAQLQEQIIASLLLFNEMRTSDIDKIPLAVVLSDSMIKQSLNWGKWPRELTKLSSRPIEWVVAEGANHCVWDTPKGRKELQQLLLRDVSEKNNTRRS</sequence>
<dbReference type="AlphaFoldDB" id="A0A4P9Z6Z9"/>
<dbReference type="InterPro" id="IPR019431">
    <property type="entry name" value="DUF2417"/>
</dbReference>
<dbReference type="OrthoDB" id="164921at2759"/>
<feature type="transmembrane region" description="Helical" evidence="2">
    <location>
        <begin position="86"/>
        <end position="106"/>
    </location>
</feature>
<dbReference type="EMBL" id="ML004898">
    <property type="protein sequence ID" value="RKP28443.1"/>
    <property type="molecule type" value="Genomic_DNA"/>
</dbReference>
<gene>
    <name evidence="3" type="ORF">METBISCDRAFT_32176</name>
</gene>
<dbReference type="Pfam" id="PF10329">
    <property type="entry name" value="DUF2417"/>
    <property type="match status" value="2"/>
</dbReference>
<dbReference type="Proteomes" id="UP000268321">
    <property type="component" value="Unassembled WGS sequence"/>
</dbReference>
<evidence type="ECO:0000313" key="3">
    <source>
        <dbReference type="EMBL" id="RKP28443.1"/>
    </source>
</evidence>
<feature type="region of interest" description="Disordered" evidence="1">
    <location>
        <begin position="1"/>
        <end position="28"/>
    </location>
</feature>
<keyword evidence="2" id="KW-1133">Transmembrane helix</keyword>
<feature type="transmembrane region" description="Helical" evidence="2">
    <location>
        <begin position="44"/>
        <end position="66"/>
    </location>
</feature>
<accession>A0A4P9Z6Z9</accession>
<evidence type="ECO:0000313" key="4">
    <source>
        <dbReference type="Proteomes" id="UP000268321"/>
    </source>
</evidence>
<name>A0A4P9Z6Z9_9ASCO</name>
<evidence type="ECO:0000256" key="1">
    <source>
        <dbReference type="SAM" id="MobiDB-lite"/>
    </source>
</evidence>
<protein>
    <submittedName>
        <fullName evidence="3">Uncharacterized protein</fullName>
    </submittedName>
</protein>
<keyword evidence="2" id="KW-0472">Membrane</keyword>
<organism evidence="3 4">
    <name type="scientific">Metschnikowia bicuspidata</name>
    <dbReference type="NCBI Taxonomy" id="27322"/>
    <lineage>
        <taxon>Eukaryota</taxon>
        <taxon>Fungi</taxon>
        <taxon>Dikarya</taxon>
        <taxon>Ascomycota</taxon>
        <taxon>Saccharomycotina</taxon>
        <taxon>Pichiomycetes</taxon>
        <taxon>Metschnikowiaceae</taxon>
        <taxon>Metschnikowia</taxon>
    </lineage>
</organism>
<evidence type="ECO:0000256" key="2">
    <source>
        <dbReference type="SAM" id="Phobius"/>
    </source>
</evidence>
<reference evidence="4" key="1">
    <citation type="journal article" date="2018" name="Nat. Microbiol.">
        <title>Leveraging single-cell genomics to expand the fungal tree of life.</title>
        <authorList>
            <person name="Ahrendt S.R."/>
            <person name="Quandt C.A."/>
            <person name="Ciobanu D."/>
            <person name="Clum A."/>
            <person name="Salamov A."/>
            <person name="Andreopoulos B."/>
            <person name="Cheng J.F."/>
            <person name="Woyke T."/>
            <person name="Pelin A."/>
            <person name="Henrissat B."/>
            <person name="Reynolds N.K."/>
            <person name="Benny G.L."/>
            <person name="Smith M.E."/>
            <person name="James T.Y."/>
            <person name="Grigoriev I.V."/>
        </authorList>
    </citation>
    <scope>NUCLEOTIDE SEQUENCE [LARGE SCALE GENOMIC DNA]</scope>
    <source>
        <strain evidence="4">Baker2002</strain>
    </source>
</reference>
<keyword evidence="4" id="KW-1185">Reference proteome</keyword>
<proteinExistence type="predicted"/>